<accession>A0A5J4WSC9</accession>
<evidence type="ECO:0000313" key="1">
    <source>
        <dbReference type="EMBL" id="KAA6398047.1"/>
    </source>
</evidence>
<name>A0A5J4WSC9_9EUKA</name>
<organism evidence="1 2">
    <name type="scientific">Streblomastix strix</name>
    <dbReference type="NCBI Taxonomy" id="222440"/>
    <lineage>
        <taxon>Eukaryota</taxon>
        <taxon>Metamonada</taxon>
        <taxon>Preaxostyla</taxon>
        <taxon>Oxymonadida</taxon>
        <taxon>Streblomastigidae</taxon>
        <taxon>Streblomastix</taxon>
    </lineage>
</organism>
<dbReference type="Proteomes" id="UP000324800">
    <property type="component" value="Unassembled WGS sequence"/>
</dbReference>
<evidence type="ECO:0000313" key="2">
    <source>
        <dbReference type="Proteomes" id="UP000324800"/>
    </source>
</evidence>
<reference evidence="1 2" key="1">
    <citation type="submission" date="2019-03" db="EMBL/GenBank/DDBJ databases">
        <title>Single cell metagenomics reveals metabolic interactions within the superorganism composed of flagellate Streblomastix strix and complex community of Bacteroidetes bacteria on its surface.</title>
        <authorList>
            <person name="Treitli S.C."/>
            <person name="Kolisko M."/>
            <person name="Husnik F."/>
            <person name="Keeling P."/>
            <person name="Hampl V."/>
        </authorList>
    </citation>
    <scope>NUCLEOTIDE SEQUENCE [LARGE SCALE GENOMIC DNA]</scope>
    <source>
        <strain evidence="1">ST1C</strain>
    </source>
</reference>
<dbReference type="EMBL" id="SNRW01001045">
    <property type="protein sequence ID" value="KAA6398047.1"/>
    <property type="molecule type" value="Genomic_DNA"/>
</dbReference>
<sequence length="99" mass="11682">MMSEQFQIAAPWAEIAQHVDKASDLSKENFAEIPLFAPEEFCSFDTDLPQFFTPDQLTEMRNNWKMDIIQPDLGHLLRQMHRNAANDEHEYEVKKKEKE</sequence>
<protein>
    <submittedName>
        <fullName evidence="1">Uncharacterized protein</fullName>
    </submittedName>
</protein>
<gene>
    <name evidence="1" type="ORF">EZS28_006425</name>
</gene>
<comment type="caution">
    <text evidence="1">The sequence shown here is derived from an EMBL/GenBank/DDBJ whole genome shotgun (WGS) entry which is preliminary data.</text>
</comment>
<dbReference type="AlphaFoldDB" id="A0A5J4WSC9"/>
<proteinExistence type="predicted"/>